<dbReference type="AlphaFoldDB" id="A0A2C8YGP7"/>
<feature type="transmembrane region" description="Helical" evidence="1">
    <location>
        <begin position="7"/>
        <end position="30"/>
    </location>
</feature>
<evidence type="ECO:0008006" key="4">
    <source>
        <dbReference type="Google" id="ProtNLM"/>
    </source>
</evidence>
<dbReference type="Proteomes" id="UP000219440">
    <property type="component" value="Unassembled WGS sequence"/>
</dbReference>
<dbReference type="RefSeq" id="WP_218839951.1">
    <property type="nucleotide sequence ID" value="NZ_BMLC01000002.1"/>
</dbReference>
<keyword evidence="1" id="KW-0812">Transmembrane</keyword>
<gene>
    <name evidence="2" type="ORF">SAMN06296378_0318</name>
</gene>
<evidence type="ECO:0000313" key="2">
    <source>
        <dbReference type="EMBL" id="SOE49525.1"/>
    </source>
</evidence>
<keyword evidence="1" id="KW-1133">Transmembrane helix</keyword>
<feature type="transmembrane region" description="Helical" evidence="1">
    <location>
        <begin position="330"/>
        <end position="354"/>
    </location>
</feature>
<feature type="transmembrane region" description="Helical" evidence="1">
    <location>
        <begin position="212"/>
        <end position="237"/>
    </location>
</feature>
<sequence>MKSKVTIAPWVGVAVAVALMALAMLVPWALNQNVYVRSFPPLHAEWMPRVGPGTIAAVILAVVAIRYATDAAARAPWRWLLLGSFVVAGAWMVSLAAVDGLDGIGVILDTQYEYLRTAREVTDFGATLREYIAHIPLDSVDNWPVHIAGHPPGALLFFVVLVQLGLGSGLAAGFVVIVIAATTPVAVLLTLRRLGAEKGARLAAPFLVMGPAAIWMAVSGDAMFGAFAAWGLCLLAFAATSPRMRGIAGWGIAAGLLLGYCVMLSYGLPLLGILSVAVLAIARTWKPLPWAFVAAVAVVLAFVAGGFVWWDAYPVLVERYWDGIATRRPITYWIWGNLAALAFSAGPLVGAAVAVAIRGAAPIRSLLSRPIVILALAASLTILAADLSGMSKAEVERIWLPFVPWLLVGTALLPERWRRPGFTTQVAFALIVQHLLFTGW</sequence>
<accession>A0A2C8YGP7</accession>
<proteinExistence type="predicted"/>
<feature type="transmembrane region" description="Helical" evidence="1">
    <location>
        <begin position="288"/>
        <end position="310"/>
    </location>
</feature>
<reference evidence="2 3" key="1">
    <citation type="submission" date="2017-09" db="EMBL/GenBank/DDBJ databases">
        <authorList>
            <person name="Ehlers B."/>
            <person name="Leendertz F.H."/>
        </authorList>
    </citation>
    <scope>NUCLEOTIDE SEQUENCE [LARGE SCALE GENOMIC DNA]</scope>
    <source>
        <strain evidence="2 3">CGMCC 1.05381</strain>
    </source>
</reference>
<dbReference type="EMBL" id="OCST01000001">
    <property type="protein sequence ID" value="SOE49525.1"/>
    <property type="molecule type" value="Genomic_DNA"/>
</dbReference>
<feature type="transmembrane region" description="Helical" evidence="1">
    <location>
        <begin position="257"/>
        <end position="281"/>
    </location>
</feature>
<keyword evidence="1" id="KW-0472">Membrane</keyword>
<name>A0A2C8YGP7_9MICO</name>
<evidence type="ECO:0000256" key="1">
    <source>
        <dbReference type="SAM" id="Phobius"/>
    </source>
</evidence>
<protein>
    <recommendedName>
        <fullName evidence="4">Dolichyl-phosphate-mannose-protein mannosyltransferase</fullName>
    </recommendedName>
</protein>
<feature type="transmembrane region" description="Helical" evidence="1">
    <location>
        <begin position="50"/>
        <end position="67"/>
    </location>
</feature>
<organism evidence="2 3">
    <name type="scientific">Salinibacterium xinjiangense</name>
    <dbReference type="NCBI Taxonomy" id="386302"/>
    <lineage>
        <taxon>Bacteria</taxon>
        <taxon>Bacillati</taxon>
        <taxon>Actinomycetota</taxon>
        <taxon>Actinomycetes</taxon>
        <taxon>Micrococcales</taxon>
        <taxon>Microbacteriaceae</taxon>
        <taxon>Salinibacterium</taxon>
    </lineage>
</organism>
<feature type="transmembrane region" description="Helical" evidence="1">
    <location>
        <begin position="79"/>
        <end position="98"/>
    </location>
</feature>
<keyword evidence="3" id="KW-1185">Reference proteome</keyword>
<feature type="transmembrane region" description="Helical" evidence="1">
    <location>
        <begin position="366"/>
        <end position="385"/>
    </location>
</feature>
<evidence type="ECO:0000313" key="3">
    <source>
        <dbReference type="Proteomes" id="UP000219440"/>
    </source>
</evidence>